<dbReference type="AlphaFoldDB" id="A0A0C9UL73"/>
<evidence type="ECO:0000256" key="1">
    <source>
        <dbReference type="SAM" id="MobiDB-lite"/>
    </source>
</evidence>
<sequence length="277" mass="30978">MKEAGWTTVPGLCDIYPAWLIWMECTMRAKKDESAWFTLGWVQNMPEIVIEITEDAIICEREVMEEMKVWCMEMDEDTFKHGSVVEIFLWAYALHMSVGAGGVGEEPWCVQAVNTTCRWLCQAALQMEPNILENRRPVSNCLDKYLVEDEQQTTRADETPDHIMSGMSVDDAAATEVIKATRRKKPASQVQEPSLVITQQPSSKAQATVDAELQPKTKRRPHIKAPPGPKSPPKKTNSRRKPPSHASTGSPRVTRAAMKNQVGLADVPEEEMAGTIV</sequence>
<keyword evidence="3" id="KW-1185">Reference proteome</keyword>
<feature type="compositionally biased region" description="Acidic residues" evidence="1">
    <location>
        <begin position="267"/>
        <end position="277"/>
    </location>
</feature>
<reference evidence="2 3" key="1">
    <citation type="submission" date="2014-06" db="EMBL/GenBank/DDBJ databases">
        <title>Evolutionary Origins and Diversification of the Mycorrhizal Mutualists.</title>
        <authorList>
            <consortium name="DOE Joint Genome Institute"/>
            <consortium name="Mycorrhizal Genomics Consortium"/>
            <person name="Kohler A."/>
            <person name="Kuo A."/>
            <person name="Nagy L.G."/>
            <person name="Floudas D."/>
            <person name="Copeland A."/>
            <person name="Barry K.W."/>
            <person name="Cichocki N."/>
            <person name="Veneault-Fourrey C."/>
            <person name="LaButti K."/>
            <person name="Lindquist E.A."/>
            <person name="Lipzen A."/>
            <person name="Lundell T."/>
            <person name="Morin E."/>
            <person name="Murat C."/>
            <person name="Riley R."/>
            <person name="Ohm R."/>
            <person name="Sun H."/>
            <person name="Tunlid A."/>
            <person name="Henrissat B."/>
            <person name="Grigoriev I.V."/>
            <person name="Hibbett D.S."/>
            <person name="Martin F."/>
        </authorList>
    </citation>
    <scope>NUCLEOTIDE SEQUENCE [LARGE SCALE GENOMIC DNA]</scope>
    <source>
        <strain evidence="2 3">SS14</strain>
    </source>
</reference>
<dbReference type="Proteomes" id="UP000054279">
    <property type="component" value="Unassembled WGS sequence"/>
</dbReference>
<feature type="compositionally biased region" description="Basic residues" evidence="1">
    <location>
        <begin position="232"/>
        <end position="243"/>
    </location>
</feature>
<gene>
    <name evidence="2" type="ORF">M422DRAFT_269003</name>
</gene>
<protein>
    <submittedName>
        <fullName evidence="2">Uncharacterized protein</fullName>
    </submittedName>
</protein>
<feature type="compositionally biased region" description="Polar residues" evidence="1">
    <location>
        <begin position="188"/>
        <end position="206"/>
    </location>
</feature>
<feature type="region of interest" description="Disordered" evidence="1">
    <location>
        <begin position="180"/>
        <end position="277"/>
    </location>
</feature>
<name>A0A0C9UL73_SPHS4</name>
<organism evidence="2 3">
    <name type="scientific">Sphaerobolus stellatus (strain SS14)</name>
    <dbReference type="NCBI Taxonomy" id="990650"/>
    <lineage>
        <taxon>Eukaryota</taxon>
        <taxon>Fungi</taxon>
        <taxon>Dikarya</taxon>
        <taxon>Basidiomycota</taxon>
        <taxon>Agaricomycotina</taxon>
        <taxon>Agaricomycetes</taxon>
        <taxon>Phallomycetidae</taxon>
        <taxon>Geastrales</taxon>
        <taxon>Sphaerobolaceae</taxon>
        <taxon>Sphaerobolus</taxon>
    </lineage>
</organism>
<accession>A0A0C9UL73</accession>
<dbReference type="HOGENOM" id="CLU_1005325_0_0_1"/>
<dbReference type="EMBL" id="KN837280">
    <property type="protein sequence ID" value="KIJ29562.1"/>
    <property type="molecule type" value="Genomic_DNA"/>
</dbReference>
<evidence type="ECO:0000313" key="2">
    <source>
        <dbReference type="EMBL" id="KIJ29562.1"/>
    </source>
</evidence>
<proteinExistence type="predicted"/>
<evidence type="ECO:0000313" key="3">
    <source>
        <dbReference type="Proteomes" id="UP000054279"/>
    </source>
</evidence>